<comment type="caution">
    <text evidence="2">The sequence shown here is derived from an EMBL/GenBank/DDBJ whole genome shotgun (WGS) entry which is preliminary data.</text>
</comment>
<accession>A0A834TK69</accession>
<protein>
    <recommendedName>
        <fullName evidence="4">Secreted protein</fullName>
    </recommendedName>
</protein>
<evidence type="ECO:0008006" key="4">
    <source>
        <dbReference type="Google" id="ProtNLM"/>
    </source>
</evidence>
<dbReference type="AlphaFoldDB" id="A0A834TK69"/>
<feature type="chain" id="PRO_5032460288" description="Secreted protein" evidence="1">
    <location>
        <begin position="26"/>
        <end position="87"/>
    </location>
</feature>
<feature type="signal peptide" evidence="1">
    <location>
        <begin position="1"/>
        <end position="25"/>
    </location>
</feature>
<keyword evidence="1" id="KW-0732">Signal</keyword>
<evidence type="ECO:0000313" key="2">
    <source>
        <dbReference type="EMBL" id="KAF7823693.1"/>
    </source>
</evidence>
<evidence type="ECO:0000256" key="1">
    <source>
        <dbReference type="SAM" id="SignalP"/>
    </source>
</evidence>
<dbReference type="Proteomes" id="UP000634136">
    <property type="component" value="Unassembled WGS sequence"/>
</dbReference>
<proteinExistence type="predicted"/>
<keyword evidence="3" id="KW-1185">Reference proteome</keyword>
<gene>
    <name evidence="2" type="ORF">G2W53_021837</name>
</gene>
<reference evidence="2" key="1">
    <citation type="submission" date="2020-09" db="EMBL/GenBank/DDBJ databases">
        <title>Genome-Enabled Discovery of Anthraquinone Biosynthesis in Senna tora.</title>
        <authorList>
            <person name="Kang S.-H."/>
            <person name="Pandey R.P."/>
            <person name="Lee C.-M."/>
            <person name="Sim J.-S."/>
            <person name="Jeong J.-T."/>
            <person name="Choi B.-S."/>
            <person name="Jung M."/>
            <person name="Ginzburg D."/>
            <person name="Zhao K."/>
            <person name="Won S.Y."/>
            <person name="Oh T.-J."/>
            <person name="Yu Y."/>
            <person name="Kim N.-H."/>
            <person name="Lee O.R."/>
            <person name="Lee T.-H."/>
            <person name="Bashyal P."/>
            <person name="Kim T.-S."/>
            <person name="Lee W.-H."/>
            <person name="Kawkins C."/>
            <person name="Kim C.-K."/>
            <person name="Kim J.S."/>
            <person name="Ahn B.O."/>
            <person name="Rhee S.Y."/>
            <person name="Sohng J.K."/>
        </authorList>
    </citation>
    <scope>NUCLEOTIDE SEQUENCE</scope>
    <source>
        <tissue evidence="2">Leaf</tissue>
    </source>
</reference>
<organism evidence="2 3">
    <name type="scientific">Senna tora</name>
    <dbReference type="NCBI Taxonomy" id="362788"/>
    <lineage>
        <taxon>Eukaryota</taxon>
        <taxon>Viridiplantae</taxon>
        <taxon>Streptophyta</taxon>
        <taxon>Embryophyta</taxon>
        <taxon>Tracheophyta</taxon>
        <taxon>Spermatophyta</taxon>
        <taxon>Magnoliopsida</taxon>
        <taxon>eudicotyledons</taxon>
        <taxon>Gunneridae</taxon>
        <taxon>Pentapetalae</taxon>
        <taxon>rosids</taxon>
        <taxon>fabids</taxon>
        <taxon>Fabales</taxon>
        <taxon>Fabaceae</taxon>
        <taxon>Caesalpinioideae</taxon>
        <taxon>Cassia clade</taxon>
        <taxon>Senna</taxon>
    </lineage>
</organism>
<dbReference type="EMBL" id="JAAIUW010000007">
    <property type="protein sequence ID" value="KAF7823693.1"/>
    <property type="molecule type" value="Genomic_DNA"/>
</dbReference>
<name>A0A834TK69_9FABA</name>
<sequence>MVLQTPSHLFLFLLLGRNMFTYINAKQVWSTGSHNTTEAQTSKVAWPWGIWTQIQKKQTPNLNKPTIGIRATKIPTREEIPKPKIKS</sequence>
<evidence type="ECO:0000313" key="3">
    <source>
        <dbReference type="Proteomes" id="UP000634136"/>
    </source>
</evidence>